<dbReference type="Proteomes" id="UP000184497">
    <property type="component" value="Unassembled WGS sequence"/>
</dbReference>
<accession>A0A1M6VPN3</accession>
<keyword evidence="3" id="KW-1185">Reference proteome</keyword>
<dbReference type="Pfam" id="PF13148">
    <property type="entry name" value="DUF3987"/>
    <property type="match status" value="1"/>
</dbReference>
<sequence length="724" mass="79420">MDDLKQTTPEAGQASGGAFDEVRGDDNTTQHPYLEGKGIDLAALQAACPSEIEIRHTTKGSFSGEAIFRELVDVAGSPQGFERILSTRIKQSPDDKKGNDKFVTHGGTSKGTFTPIGFHPSDLIGMDCRVIVCAGLADGYRIHEATGEPVACGVGEGNIRSIVEAIQPLNPSILVAVDNDDAGKRAGAASGCKWIHPTSHKDWSDVYQAEGLDSVQKQLAVDIKKPGQESPPEPEGSLWPEPADLFAEHVVPSFPMEILPEQFRTLAAEKSEQSGFDAGAYGFCLFMTAANTVDHRARLDLGPFKVPAYQWGGLVGDSGTAKSPILNDSKQGAEHIDKALLDESNAALSKWIKACQNAKGDKQDPPPKPPWKQRHALDTTTEALGLLLQDNPEGVNMYHHEITEFIGRMDAYSGKDGGKDRGVYLRSYDGGYVTINRAGKPQPIVIDNFSVGILAGIQPEKLAYLFKQKGGGSDGLYQRFLMYCLQPAGDVNYMAKESPFTQMNNNLLIERIHNWTGKEQVSARLSTPAKLMMQDYHNNIRKLATRTAAQRFAEHLNKFPGMLGRAAFALHCIHAAANERQPGGDVSKETMTMAIKFMRVMYRHSESVYRILDEQAGDVQGLVVAAAEAILSKSWKTFKRGDLTRNATYWQGSDNRQTENAIDYLIELGWIADITPPPIAGKRGRRSDGVYASNPKVFEQFKAHSERIKSQREERYRAIQEAAS</sequence>
<proteinExistence type="predicted"/>
<feature type="compositionally biased region" description="Polar residues" evidence="1">
    <location>
        <begin position="1"/>
        <end position="10"/>
    </location>
</feature>
<name>A0A1M6VPN3_9GAMM</name>
<dbReference type="STRING" id="564117.SAMN05216369_3329"/>
<evidence type="ECO:0000256" key="1">
    <source>
        <dbReference type="SAM" id="MobiDB-lite"/>
    </source>
</evidence>
<dbReference type="CDD" id="cd01029">
    <property type="entry name" value="TOPRIM_primases"/>
    <property type="match status" value="1"/>
</dbReference>
<evidence type="ECO:0000313" key="3">
    <source>
        <dbReference type="Proteomes" id="UP000184497"/>
    </source>
</evidence>
<dbReference type="AlphaFoldDB" id="A0A1M6VPN3"/>
<dbReference type="InterPro" id="IPR025048">
    <property type="entry name" value="DUF3987"/>
</dbReference>
<organism evidence="2 3">
    <name type="scientific">Marinobacter antarcticus</name>
    <dbReference type="NCBI Taxonomy" id="564117"/>
    <lineage>
        <taxon>Bacteria</taxon>
        <taxon>Pseudomonadati</taxon>
        <taxon>Pseudomonadota</taxon>
        <taxon>Gammaproteobacteria</taxon>
        <taxon>Pseudomonadales</taxon>
        <taxon>Marinobacteraceae</taxon>
        <taxon>Marinobacter</taxon>
    </lineage>
</organism>
<gene>
    <name evidence="2" type="ORF">SAMN05216369_3329</name>
</gene>
<evidence type="ECO:0008006" key="4">
    <source>
        <dbReference type="Google" id="ProtNLM"/>
    </source>
</evidence>
<dbReference type="InterPro" id="IPR034154">
    <property type="entry name" value="TOPRIM_DnaG/twinkle"/>
</dbReference>
<protein>
    <recommendedName>
        <fullName evidence="4">Toprim domain-containing protein</fullName>
    </recommendedName>
</protein>
<dbReference type="EMBL" id="FRAQ01000004">
    <property type="protein sequence ID" value="SHK83419.1"/>
    <property type="molecule type" value="Genomic_DNA"/>
</dbReference>
<dbReference type="OrthoDB" id="784829at2"/>
<reference evidence="3" key="1">
    <citation type="submission" date="2016-11" db="EMBL/GenBank/DDBJ databases">
        <authorList>
            <person name="Varghese N."/>
            <person name="Submissions S."/>
        </authorList>
    </citation>
    <scope>NUCLEOTIDE SEQUENCE [LARGE SCALE GENOMIC DNA]</scope>
    <source>
        <strain evidence="3">CGMCC 1.10835</strain>
    </source>
</reference>
<evidence type="ECO:0000313" key="2">
    <source>
        <dbReference type="EMBL" id="SHK83419.1"/>
    </source>
</evidence>
<dbReference type="RefSeq" id="WP_072799523.1">
    <property type="nucleotide sequence ID" value="NZ_FRAQ01000004.1"/>
</dbReference>
<feature type="region of interest" description="Disordered" evidence="1">
    <location>
        <begin position="1"/>
        <end position="33"/>
    </location>
</feature>